<dbReference type="PROSITE" id="PS51186">
    <property type="entry name" value="GNAT"/>
    <property type="match status" value="1"/>
</dbReference>
<proteinExistence type="predicted"/>
<dbReference type="Pfam" id="PF13673">
    <property type="entry name" value="Acetyltransf_10"/>
    <property type="match status" value="1"/>
</dbReference>
<organism evidence="2 3">
    <name type="scientific">Arthrobacter echini</name>
    <dbReference type="NCBI Taxonomy" id="1529066"/>
    <lineage>
        <taxon>Bacteria</taxon>
        <taxon>Bacillati</taxon>
        <taxon>Actinomycetota</taxon>
        <taxon>Actinomycetes</taxon>
        <taxon>Micrococcales</taxon>
        <taxon>Micrococcaceae</taxon>
        <taxon>Arthrobacter</taxon>
    </lineage>
</organism>
<dbReference type="InterPro" id="IPR016181">
    <property type="entry name" value="Acyl_CoA_acyltransferase"/>
</dbReference>
<dbReference type="Gene3D" id="3.40.630.30">
    <property type="match status" value="1"/>
</dbReference>
<reference evidence="2 3" key="1">
    <citation type="submission" date="2019-08" db="EMBL/GenBank/DDBJ databases">
        <title>Genone of Arthrobacter echini P9.</title>
        <authorList>
            <person name="Bowman J.P."/>
        </authorList>
    </citation>
    <scope>NUCLEOTIDE SEQUENCE [LARGE SCALE GENOMIC DNA]</scope>
    <source>
        <strain evidence="2 3">P9</strain>
    </source>
</reference>
<keyword evidence="2" id="KW-0808">Transferase</keyword>
<evidence type="ECO:0000259" key="1">
    <source>
        <dbReference type="PROSITE" id="PS51186"/>
    </source>
</evidence>
<evidence type="ECO:0000313" key="2">
    <source>
        <dbReference type="EMBL" id="TYC98659.1"/>
    </source>
</evidence>
<dbReference type="OrthoDB" id="4924957at2"/>
<feature type="domain" description="N-acetyltransferase" evidence="1">
    <location>
        <begin position="123"/>
        <end position="263"/>
    </location>
</feature>
<keyword evidence="3" id="KW-1185">Reference proteome</keyword>
<dbReference type="AlphaFoldDB" id="A0A5D0XQW5"/>
<dbReference type="InterPro" id="IPR000182">
    <property type="entry name" value="GNAT_dom"/>
</dbReference>
<protein>
    <submittedName>
        <fullName evidence="2">GNAT family N-acetyltransferase</fullName>
    </submittedName>
</protein>
<name>A0A5D0XQW5_9MICC</name>
<accession>A0A5D0XQW5</accession>
<dbReference type="SUPFAM" id="SSF55729">
    <property type="entry name" value="Acyl-CoA N-acyltransferases (Nat)"/>
    <property type="match status" value="1"/>
</dbReference>
<dbReference type="GO" id="GO:0016747">
    <property type="term" value="F:acyltransferase activity, transferring groups other than amino-acyl groups"/>
    <property type="evidence" value="ECO:0007669"/>
    <property type="project" value="InterPro"/>
</dbReference>
<evidence type="ECO:0000313" key="3">
    <source>
        <dbReference type="Proteomes" id="UP000323410"/>
    </source>
</evidence>
<gene>
    <name evidence="2" type="ORF">FQ377_10140</name>
</gene>
<dbReference type="EMBL" id="VSLD01000004">
    <property type="protein sequence ID" value="TYC98659.1"/>
    <property type="molecule type" value="Genomic_DNA"/>
</dbReference>
<sequence>MPISRPCSCGAAWHEQGALGRADMVTIAQCQRHQSAWNAALATATGGKTFSTHGSTWVWLPARKELMLMFPDSVTAAAVRPALAEGLRLGASSARIWLNSAVDAVGLGPLGFRMSWQPWWMAAPVADVVQGGNDAAILTREVPDYSGPLEQELRVVRVVRVEPHRAWHAVTRDDGGTITGAAYSFYPSGVAGPTGIGGIHQLEVLPGFQRQGLATTLLGATARAAGEAGAATLTVNATPQGYPFFSSRGFTLLGRGRTYVLDL</sequence>
<comment type="caution">
    <text evidence="2">The sequence shown here is derived from an EMBL/GenBank/DDBJ whole genome shotgun (WGS) entry which is preliminary data.</text>
</comment>
<dbReference type="Proteomes" id="UP000323410">
    <property type="component" value="Unassembled WGS sequence"/>
</dbReference>